<evidence type="ECO:0000259" key="3">
    <source>
        <dbReference type="Pfam" id="PF00931"/>
    </source>
</evidence>
<dbReference type="InterPro" id="IPR044974">
    <property type="entry name" value="Disease_R_plants"/>
</dbReference>
<feature type="domain" description="Disease resistance protein winged helix" evidence="4">
    <location>
        <begin position="365"/>
        <end position="401"/>
    </location>
</feature>
<dbReference type="Gene3D" id="3.40.50.300">
    <property type="entry name" value="P-loop containing nucleotide triphosphate hydrolases"/>
    <property type="match status" value="1"/>
</dbReference>
<dbReference type="InterPro" id="IPR055414">
    <property type="entry name" value="LRR_R13L4/SHOC2-like"/>
</dbReference>
<reference evidence="6" key="2">
    <citation type="submission" date="2021-12" db="EMBL/GenBank/DDBJ databases">
        <title>Resequencing data analysis of finger millet.</title>
        <authorList>
            <person name="Hatakeyama M."/>
            <person name="Aluri S."/>
            <person name="Balachadran M.T."/>
            <person name="Sivarajan S.R."/>
            <person name="Poveda L."/>
            <person name="Shimizu-Inatsugi R."/>
            <person name="Schlapbach R."/>
            <person name="Sreeman S.M."/>
            <person name="Shimizu K.K."/>
        </authorList>
    </citation>
    <scope>NUCLEOTIDE SEQUENCE</scope>
</reference>
<dbReference type="InterPro" id="IPR058922">
    <property type="entry name" value="WHD_DRP"/>
</dbReference>
<keyword evidence="7" id="KW-1185">Reference proteome</keyword>
<dbReference type="Pfam" id="PF23598">
    <property type="entry name" value="LRR_14"/>
    <property type="match status" value="1"/>
</dbReference>
<sequence length="789" mass="89199">MAMVSSSTGPINSVLDKLPARPEFSGLRKALGGMKEQMLGFCVPGVVTSRLARRWLLQLREIVYDVDEWLDERLIHSGCRFQWQPWSSSNDLAQIQYFEVQIADAQNRGKTFGVHLELSRMLLRNEIVQYLMDDEQELKVIALLGPGGLGKTTLAREVFKKQQSKFDCAAFVYVGWNPSRNAVLTDIARQVMLNTLLPQDENIVFRLYEFLETKRYLIVIDDVWNVLDWTAISCGLPDNNQGSRIIATSEMKDVANSCCRKPTDTLHLLNPLDDADSRNLVLSRISCLEEDCIPDLKILQNSMFEMFGGNPLVLGIAAGLLAMNSTILSEFEIPENGMPMMKTILDLGYADLPLDMKSCFLYLGVFPKNNIIMKDRLIRRWIAEGFLQISEEESLTEVGESRQIESTILASSAVHLAGVRSLTISGDTNGKLHLSGFKLIRVLDLEDARGLKCNQLRSIGCMLFLRYLGIKGSDVTMLPQKLKALEHLTTLDIRKTSVKYLLEHGTTKLVSLLADHVVISSKMEDMHELEELGTIIVNKKYPLDSLTKLVKSSKLLRNLGVRFDHCDEQGLMHFLAVVEKSNLQTFFVDDHSGLFLDFWADRRLQQLLKLKLRICCERVPSKMVNHKAVTHLNIETKVIEAHDLSILAGLPNLVVLCLTSCHIRGRCMLRNQELEGCFRCLRVFCFKCFHGMMDLNFGPDVMPQLRKLCLAFGVAVSTEYICELSNFEFGIEHLTGLLQVDIHIKCLDPLSSDVEDAKRIIRDQVSLLPNHPLLKLKISHDLKDEETGD</sequence>
<keyword evidence="2" id="KW-0611">Plant defense</keyword>
<evidence type="ECO:0000259" key="4">
    <source>
        <dbReference type="Pfam" id="PF23559"/>
    </source>
</evidence>
<dbReference type="InterPro" id="IPR027417">
    <property type="entry name" value="P-loop_NTPase"/>
</dbReference>
<dbReference type="InterPro" id="IPR002182">
    <property type="entry name" value="NB-ARC"/>
</dbReference>
<protein>
    <recommendedName>
        <fullName evidence="8">NB-ARC domain-containing protein</fullName>
    </recommendedName>
</protein>
<dbReference type="Pfam" id="PF00931">
    <property type="entry name" value="NB-ARC"/>
    <property type="match status" value="1"/>
</dbReference>
<dbReference type="PANTHER" id="PTHR23155">
    <property type="entry name" value="DISEASE RESISTANCE PROTEIN RP"/>
    <property type="match status" value="1"/>
</dbReference>
<evidence type="ECO:0008006" key="8">
    <source>
        <dbReference type="Google" id="ProtNLM"/>
    </source>
</evidence>
<dbReference type="InterPro" id="IPR032675">
    <property type="entry name" value="LRR_dom_sf"/>
</dbReference>
<evidence type="ECO:0000256" key="2">
    <source>
        <dbReference type="ARBA" id="ARBA00022821"/>
    </source>
</evidence>
<dbReference type="SUPFAM" id="SSF52540">
    <property type="entry name" value="P-loop containing nucleoside triphosphate hydrolases"/>
    <property type="match status" value="1"/>
</dbReference>
<dbReference type="Gene3D" id="3.80.10.10">
    <property type="entry name" value="Ribonuclease Inhibitor"/>
    <property type="match status" value="1"/>
</dbReference>
<gene>
    <name evidence="6" type="primary">gb13732</name>
    <name evidence="6" type="ORF">PR202_gb13732</name>
</gene>
<evidence type="ECO:0000313" key="6">
    <source>
        <dbReference type="EMBL" id="GJN25848.1"/>
    </source>
</evidence>
<dbReference type="EMBL" id="BQKI01000078">
    <property type="protein sequence ID" value="GJN25848.1"/>
    <property type="molecule type" value="Genomic_DNA"/>
</dbReference>
<feature type="domain" description="NB-ARC" evidence="3">
    <location>
        <begin position="125"/>
        <end position="272"/>
    </location>
</feature>
<dbReference type="Gene3D" id="1.10.10.10">
    <property type="entry name" value="Winged helix-like DNA-binding domain superfamily/Winged helix DNA-binding domain"/>
    <property type="match status" value="1"/>
</dbReference>
<comment type="caution">
    <text evidence="6">The sequence shown here is derived from an EMBL/GenBank/DDBJ whole genome shotgun (WGS) entry which is preliminary data.</text>
</comment>
<proteinExistence type="predicted"/>
<dbReference type="Proteomes" id="UP001054889">
    <property type="component" value="Unassembled WGS sequence"/>
</dbReference>
<dbReference type="AlphaFoldDB" id="A0AAV5ESR3"/>
<evidence type="ECO:0000259" key="5">
    <source>
        <dbReference type="Pfam" id="PF23598"/>
    </source>
</evidence>
<dbReference type="GO" id="GO:0098542">
    <property type="term" value="P:defense response to other organism"/>
    <property type="evidence" value="ECO:0007669"/>
    <property type="project" value="TreeGrafter"/>
</dbReference>
<evidence type="ECO:0000256" key="1">
    <source>
        <dbReference type="ARBA" id="ARBA00022737"/>
    </source>
</evidence>
<dbReference type="Pfam" id="PF23559">
    <property type="entry name" value="WHD_DRP"/>
    <property type="match status" value="1"/>
</dbReference>
<dbReference type="SUPFAM" id="SSF52047">
    <property type="entry name" value="RNI-like"/>
    <property type="match status" value="1"/>
</dbReference>
<organism evidence="6 7">
    <name type="scientific">Eleusine coracana subsp. coracana</name>
    <dbReference type="NCBI Taxonomy" id="191504"/>
    <lineage>
        <taxon>Eukaryota</taxon>
        <taxon>Viridiplantae</taxon>
        <taxon>Streptophyta</taxon>
        <taxon>Embryophyta</taxon>
        <taxon>Tracheophyta</taxon>
        <taxon>Spermatophyta</taxon>
        <taxon>Magnoliopsida</taxon>
        <taxon>Liliopsida</taxon>
        <taxon>Poales</taxon>
        <taxon>Poaceae</taxon>
        <taxon>PACMAD clade</taxon>
        <taxon>Chloridoideae</taxon>
        <taxon>Cynodonteae</taxon>
        <taxon>Eleusininae</taxon>
        <taxon>Eleusine</taxon>
    </lineage>
</organism>
<feature type="domain" description="Disease resistance R13L4/SHOC-2-like LRR" evidence="5">
    <location>
        <begin position="419"/>
        <end position="773"/>
    </location>
</feature>
<evidence type="ECO:0000313" key="7">
    <source>
        <dbReference type="Proteomes" id="UP001054889"/>
    </source>
</evidence>
<reference evidence="6" key="1">
    <citation type="journal article" date="2018" name="DNA Res.">
        <title>Multiple hybrid de novo genome assembly of finger millet, an orphan allotetraploid crop.</title>
        <authorList>
            <person name="Hatakeyama M."/>
            <person name="Aluri S."/>
            <person name="Balachadran M.T."/>
            <person name="Sivarajan S.R."/>
            <person name="Patrignani A."/>
            <person name="Gruter S."/>
            <person name="Poveda L."/>
            <person name="Shimizu-Inatsugi R."/>
            <person name="Baeten J."/>
            <person name="Francoijs K.J."/>
            <person name="Nataraja K.N."/>
            <person name="Reddy Y.A.N."/>
            <person name="Phadnis S."/>
            <person name="Ravikumar R.L."/>
            <person name="Schlapbach R."/>
            <person name="Sreeman S.M."/>
            <person name="Shimizu K.K."/>
        </authorList>
    </citation>
    <scope>NUCLEOTIDE SEQUENCE</scope>
</reference>
<accession>A0AAV5ESR3</accession>
<dbReference type="GO" id="GO:0043531">
    <property type="term" value="F:ADP binding"/>
    <property type="evidence" value="ECO:0007669"/>
    <property type="project" value="InterPro"/>
</dbReference>
<dbReference type="PANTHER" id="PTHR23155:SF1228">
    <property type="entry name" value="NB-ARC DOMAIN CONTAINING PROTEIN, EXPRESSED"/>
    <property type="match status" value="1"/>
</dbReference>
<dbReference type="PRINTS" id="PR00364">
    <property type="entry name" value="DISEASERSIST"/>
</dbReference>
<name>A0AAV5ESR3_ELECO</name>
<dbReference type="InterPro" id="IPR036388">
    <property type="entry name" value="WH-like_DNA-bd_sf"/>
</dbReference>
<keyword evidence="1" id="KW-0677">Repeat</keyword>